<feature type="region of interest" description="Disordered" evidence="1">
    <location>
        <begin position="728"/>
        <end position="757"/>
    </location>
</feature>
<dbReference type="PANTHER" id="PTHR42793">
    <property type="entry name" value="COA BINDING DOMAIN CONTAINING PROTEIN"/>
    <property type="match status" value="1"/>
</dbReference>
<dbReference type="STRING" id="119000.SAMN05661010_02154"/>
<dbReference type="InterPro" id="IPR016102">
    <property type="entry name" value="Succinyl-CoA_synth-like"/>
</dbReference>
<dbReference type="SUPFAM" id="SSF51735">
    <property type="entry name" value="NAD(P)-binding Rossmann-fold domains"/>
    <property type="match status" value="1"/>
</dbReference>
<organism evidence="3 4">
    <name type="scientific">Modicisalibacter muralis</name>
    <dbReference type="NCBI Taxonomy" id="119000"/>
    <lineage>
        <taxon>Bacteria</taxon>
        <taxon>Pseudomonadati</taxon>
        <taxon>Pseudomonadota</taxon>
        <taxon>Gammaproteobacteria</taxon>
        <taxon>Oceanospirillales</taxon>
        <taxon>Halomonadaceae</taxon>
        <taxon>Modicisalibacter</taxon>
    </lineage>
</organism>
<dbReference type="Gene3D" id="3.40.50.720">
    <property type="entry name" value="NAD(P)-binding Rossmann-like Domain"/>
    <property type="match status" value="1"/>
</dbReference>
<gene>
    <name evidence="3" type="ORF">SAMN05661010_02154</name>
</gene>
<dbReference type="SUPFAM" id="SSF56059">
    <property type="entry name" value="Glutathione synthetase ATP-binding domain-like"/>
    <property type="match status" value="1"/>
</dbReference>
<dbReference type="Gene3D" id="3.30.470.20">
    <property type="entry name" value="ATP-grasp fold, B domain"/>
    <property type="match status" value="1"/>
</dbReference>
<feature type="compositionally biased region" description="Basic and acidic residues" evidence="1">
    <location>
        <begin position="728"/>
        <end position="746"/>
    </location>
</feature>
<dbReference type="Pfam" id="PF13549">
    <property type="entry name" value="ATP-grasp_5"/>
    <property type="match status" value="1"/>
</dbReference>
<dbReference type="AlphaFoldDB" id="A0A1G9LM51"/>
<keyword evidence="4" id="KW-1185">Reference proteome</keyword>
<dbReference type="Pfam" id="PF13607">
    <property type="entry name" value="Succ_CoA_lig"/>
    <property type="match status" value="1"/>
</dbReference>
<dbReference type="Gene3D" id="3.30.1490.20">
    <property type="entry name" value="ATP-grasp fold, A domain"/>
    <property type="match status" value="1"/>
</dbReference>
<dbReference type="InterPro" id="IPR013815">
    <property type="entry name" value="ATP_grasp_subdomain_1"/>
</dbReference>
<name>A0A1G9LM51_9GAMM</name>
<accession>A0A1G9LM51</accession>
<protein>
    <submittedName>
        <fullName evidence="3">Acyl-CoA synthetase (NDP forming)</fullName>
    </submittedName>
</protein>
<dbReference type="InterPro" id="IPR003781">
    <property type="entry name" value="CoA-bd"/>
</dbReference>
<feature type="domain" description="CoA-binding" evidence="2">
    <location>
        <begin position="266"/>
        <end position="360"/>
    </location>
</feature>
<reference evidence="3 4" key="1">
    <citation type="submission" date="2016-10" db="EMBL/GenBank/DDBJ databases">
        <authorList>
            <person name="de Groot N.N."/>
        </authorList>
    </citation>
    <scope>NUCLEOTIDE SEQUENCE [LARGE SCALE GENOMIC DNA]</scope>
    <source>
        <strain evidence="3 4">DSM 14789</strain>
    </source>
</reference>
<dbReference type="SUPFAM" id="SSF52210">
    <property type="entry name" value="Succinyl-CoA synthetase domains"/>
    <property type="match status" value="2"/>
</dbReference>
<dbReference type="InterPro" id="IPR036291">
    <property type="entry name" value="NAD(P)-bd_dom_sf"/>
</dbReference>
<evidence type="ECO:0000313" key="4">
    <source>
        <dbReference type="Proteomes" id="UP000198654"/>
    </source>
</evidence>
<proteinExistence type="predicted"/>
<dbReference type="InterPro" id="IPR032875">
    <property type="entry name" value="Succ_CoA_lig_flav_dom"/>
</dbReference>
<dbReference type="PANTHER" id="PTHR42793:SF1">
    <property type="entry name" value="PEPTIDYL-LYSINE N-ACETYLTRANSFERASE PATZ"/>
    <property type="match status" value="1"/>
</dbReference>
<sequence length="757" mass="80098">MASQRARIEQSVETDLAALLQQQREAGNLALDEKAGKAALAAFGINVPYSAVAGADPAAAADAACGFAGPYVVKVLSSRPLHKSDLGGVRLGLRDPEAVAEAAEEILADWTGDRSWIEGFLVEQMASAGQELVIGGFVDPQFGPMIMVGLGGVFVEIFADVAFRVCPIQEPDAREMLEELRALPILRGARGRTPISEEALLDVLMKVGGEGGLLMQLGNDLQEFDINPLIVGPDSAVAVDARLVLASSRRPSDGPRPTLPSSFEPLFAPKTIAVAGVSSSGKGAGNRFINNLRRLDFQGDVYVIHPSADSVAGLPAYRSLAETPKLVDYAYVAVPRQAAPELLAGAQGRVAFAQVMTSGFDEHGEGPGSQAELLQAARRGSVRVLGPNCLGTYSPRGRITFAETEFGADAAGCVGVVSQSGGFGVDLVRRGQMRGLRFRGLVTVGNSIDLGPNDLLEHFINDKQTRVIGMYLEDISDGRRFVELLQASQGRKPVVLLKGGRTEQGQQAAASHTGSLAGNAAVWKAVAGQTGCVLVDTVEELIETLMLFQTLEANLARPTRRLVLFGNGGGASVVASDGFAERGFELARFADDTRKRLIALELPDGASGSNPIDLPANAFNRTDGRVANDILAALKGDSGVDAIIAHFNLPVLLSYRESDMVKNMIDACIAHRSANDGDQAHLILVLRSDGSAEVDQAQREHRHRAIAAGIPVFDDFTTAGRALAGLARYEDRSARRNDPIEPERAPSHTASDGGKLP</sequence>
<dbReference type="Proteomes" id="UP000198654">
    <property type="component" value="Unassembled WGS sequence"/>
</dbReference>
<dbReference type="Pfam" id="PF13380">
    <property type="entry name" value="CoA_binding_2"/>
    <property type="match status" value="1"/>
</dbReference>
<dbReference type="Gene3D" id="3.40.50.261">
    <property type="entry name" value="Succinyl-CoA synthetase domains"/>
    <property type="match status" value="2"/>
</dbReference>
<evidence type="ECO:0000313" key="3">
    <source>
        <dbReference type="EMBL" id="SDL62988.1"/>
    </source>
</evidence>
<evidence type="ECO:0000259" key="2">
    <source>
        <dbReference type="SMART" id="SM00881"/>
    </source>
</evidence>
<dbReference type="GO" id="GO:0003824">
    <property type="term" value="F:catalytic activity"/>
    <property type="evidence" value="ECO:0007669"/>
    <property type="project" value="UniProtKB-ARBA"/>
</dbReference>
<dbReference type="EMBL" id="FNGI01000005">
    <property type="protein sequence ID" value="SDL62988.1"/>
    <property type="molecule type" value="Genomic_DNA"/>
</dbReference>
<evidence type="ECO:0000256" key="1">
    <source>
        <dbReference type="SAM" id="MobiDB-lite"/>
    </source>
</evidence>
<dbReference type="GO" id="GO:0005524">
    <property type="term" value="F:ATP binding"/>
    <property type="evidence" value="ECO:0007669"/>
    <property type="project" value="InterPro"/>
</dbReference>
<dbReference type="SMART" id="SM00881">
    <property type="entry name" value="CoA_binding"/>
    <property type="match status" value="1"/>
</dbReference>